<dbReference type="GO" id="GO:0007601">
    <property type="term" value="P:visual perception"/>
    <property type="evidence" value="ECO:0007669"/>
    <property type="project" value="UniProtKB-KW"/>
</dbReference>
<feature type="transmembrane region" description="Helical" evidence="13">
    <location>
        <begin position="36"/>
        <end position="59"/>
    </location>
</feature>
<evidence type="ECO:0000256" key="8">
    <source>
        <dbReference type="ARBA" id="ARBA00023040"/>
    </source>
</evidence>
<evidence type="ECO:0000256" key="9">
    <source>
        <dbReference type="ARBA" id="ARBA00023136"/>
    </source>
</evidence>
<evidence type="ECO:0000256" key="13">
    <source>
        <dbReference type="SAM" id="Phobius"/>
    </source>
</evidence>
<keyword evidence="9 13" id="KW-0472">Membrane</keyword>
<dbReference type="OrthoDB" id="2105199at2759"/>
<evidence type="ECO:0000259" key="15">
    <source>
        <dbReference type="PROSITE" id="PS50262"/>
    </source>
</evidence>
<keyword evidence="8" id="KW-0297">G-protein coupled receptor</keyword>
<feature type="chain" id="PRO_5008898442" description="G-protein coupled receptors family 1 profile domain-containing protein" evidence="14">
    <location>
        <begin position="21"/>
        <end position="333"/>
    </location>
</feature>
<keyword evidence="10" id="KW-0675">Receptor</keyword>
<keyword evidence="2" id="KW-0600">Photoreceptor protein</keyword>
<dbReference type="STRING" id="947166.A0A1D1VI12"/>
<feature type="transmembrane region" description="Helical" evidence="13">
    <location>
        <begin position="225"/>
        <end position="245"/>
    </location>
</feature>
<dbReference type="PRINTS" id="PR00237">
    <property type="entry name" value="GPCRRHODOPSN"/>
</dbReference>
<comment type="subcellular location">
    <subcellularLocation>
        <location evidence="1">Membrane</location>
        <topology evidence="1">Multi-pass membrane protein</topology>
    </subcellularLocation>
</comment>
<keyword evidence="3" id="KW-0716">Sensory transduction</keyword>
<dbReference type="InterPro" id="IPR000276">
    <property type="entry name" value="GPCR_Rhodpsn"/>
</dbReference>
<keyword evidence="5" id="KW-0681">Retinal protein</keyword>
<feature type="transmembrane region" description="Helical" evidence="13">
    <location>
        <begin position="190"/>
        <end position="213"/>
    </location>
</feature>
<evidence type="ECO:0000256" key="1">
    <source>
        <dbReference type="ARBA" id="ARBA00004141"/>
    </source>
</evidence>
<dbReference type="Gene3D" id="1.20.1070.10">
    <property type="entry name" value="Rhodopsin 7-helix transmembrane proteins"/>
    <property type="match status" value="1"/>
</dbReference>
<keyword evidence="14" id="KW-0732">Signal</keyword>
<evidence type="ECO:0000256" key="2">
    <source>
        <dbReference type="ARBA" id="ARBA00022543"/>
    </source>
</evidence>
<evidence type="ECO:0000256" key="12">
    <source>
        <dbReference type="ARBA" id="ARBA00023305"/>
    </source>
</evidence>
<keyword evidence="11" id="KW-0807">Transducer</keyword>
<evidence type="ECO:0000256" key="14">
    <source>
        <dbReference type="SAM" id="SignalP"/>
    </source>
</evidence>
<dbReference type="Proteomes" id="UP000186922">
    <property type="component" value="Unassembled WGS sequence"/>
</dbReference>
<evidence type="ECO:0000256" key="11">
    <source>
        <dbReference type="ARBA" id="ARBA00023224"/>
    </source>
</evidence>
<evidence type="ECO:0000256" key="10">
    <source>
        <dbReference type="ARBA" id="ARBA00023170"/>
    </source>
</evidence>
<feature type="signal peptide" evidence="14">
    <location>
        <begin position="1"/>
        <end position="20"/>
    </location>
</feature>
<dbReference type="InterPro" id="IPR050125">
    <property type="entry name" value="GPCR_opsins"/>
</dbReference>
<feature type="transmembrane region" description="Helical" evidence="13">
    <location>
        <begin position="87"/>
        <end position="108"/>
    </location>
</feature>
<dbReference type="GO" id="GO:0016020">
    <property type="term" value="C:membrane"/>
    <property type="evidence" value="ECO:0007669"/>
    <property type="project" value="UniProtKB-SubCell"/>
</dbReference>
<keyword evidence="17" id="KW-1185">Reference proteome</keyword>
<comment type="caution">
    <text evidence="16">The sequence shown here is derived from an EMBL/GenBank/DDBJ whole genome shotgun (WGS) entry which is preliminary data.</text>
</comment>
<name>A0A1D1VI12_RAMVA</name>
<dbReference type="GO" id="GO:0009881">
    <property type="term" value="F:photoreceptor activity"/>
    <property type="evidence" value="ECO:0007669"/>
    <property type="project" value="UniProtKB-KW"/>
</dbReference>
<keyword evidence="4 13" id="KW-0812">Transmembrane</keyword>
<dbReference type="PROSITE" id="PS00238">
    <property type="entry name" value="OPSIN"/>
    <property type="match status" value="1"/>
</dbReference>
<dbReference type="EMBL" id="BDGG01000007">
    <property type="protein sequence ID" value="GAV01297.1"/>
    <property type="molecule type" value="Genomic_DNA"/>
</dbReference>
<gene>
    <name evidence="16" type="primary">RvY_12034-1</name>
    <name evidence="16" type="synonym">RvY_12034.1</name>
    <name evidence="16" type="ORF">RvY_12034</name>
</gene>
<accession>A0A1D1VI12</accession>
<evidence type="ECO:0000256" key="7">
    <source>
        <dbReference type="ARBA" id="ARBA00022991"/>
    </source>
</evidence>
<protein>
    <recommendedName>
        <fullName evidence="15">G-protein coupled receptors family 1 profile domain-containing protein</fullName>
    </recommendedName>
</protein>
<keyword evidence="12" id="KW-0844">Vision</keyword>
<dbReference type="GO" id="GO:0004930">
    <property type="term" value="F:G protein-coupled receptor activity"/>
    <property type="evidence" value="ECO:0007669"/>
    <property type="project" value="UniProtKB-KW"/>
</dbReference>
<evidence type="ECO:0000256" key="4">
    <source>
        <dbReference type="ARBA" id="ARBA00022692"/>
    </source>
</evidence>
<keyword evidence="6 13" id="KW-1133">Transmembrane helix</keyword>
<evidence type="ECO:0000313" key="17">
    <source>
        <dbReference type="Proteomes" id="UP000186922"/>
    </source>
</evidence>
<evidence type="ECO:0000256" key="3">
    <source>
        <dbReference type="ARBA" id="ARBA00022606"/>
    </source>
</evidence>
<organism evidence="16 17">
    <name type="scientific">Ramazzottius varieornatus</name>
    <name type="common">Water bear</name>
    <name type="synonym">Tardigrade</name>
    <dbReference type="NCBI Taxonomy" id="947166"/>
    <lineage>
        <taxon>Eukaryota</taxon>
        <taxon>Metazoa</taxon>
        <taxon>Ecdysozoa</taxon>
        <taxon>Tardigrada</taxon>
        <taxon>Eutardigrada</taxon>
        <taxon>Parachela</taxon>
        <taxon>Hypsibioidea</taxon>
        <taxon>Ramazzottiidae</taxon>
        <taxon>Ramazzottius</taxon>
    </lineage>
</organism>
<dbReference type="Pfam" id="PF00001">
    <property type="entry name" value="7tm_1"/>
    <property type="match status" value="1"/>
</dbReference>
<dbReference type="PANTHER" id="PTHR24240">
    <property type="entry name" value="OPSIN"/>
    <property type="match status" value="1"/>
</dbReference>
<dbReference type="SUPFAM" id="SSF81321">
    <property type="entry name" value="Family A G protein-coupled receptor-like"/>
    <property type="match status" value="1"/>
</dbReference>
<dbReference type="PROSITE" id="PS50262">
    <property type="entry name" value="G_PROTEIN_RECEP_F1_2"/>
    <property type="match status" value="1"/>
</dbReference>
<dbReference type="InterPro" id="IPR027430">
    <property type="entry name" value="Retinal_BS"/>
</dbReference>
<reference evidence="16 17" key="1">
    <citation type="journal article" date="2016" name="Nat. Commun.">
        <title>Extremotolerant tardigrade genome and improved radiotolerance of human cultured cells by tardigrade-unique protein.</title>
        <authorList>
            <person name="Hashimoto T."/>
            <person name="Horikawa D.D."/>
            <person name="Saito Y."/>
            <person name="Kuwahara H."/>
            <person name="Kozuka-Hata H."/>
            <person name="Shin-I T."/>
            <person name="Minakuchi Y."/>
            <person name="Ohishi K."/>
            <person name="Motoyama A."/>
            <person name="Aizu T."/>
            <person name="Enomoto A."/>
            <person name="Kondo K."/>
            <person name="Tanaka S."/>
            <person name="Hara Y."/>
            <person name="Koshikawa S."/>
            <person name="Sagara H."/>
            <person name="Miura T."/>
            <person name="Yokobori S."/>
            <person name="Miyagawa K."/>
            <person name="Suzuki Y."/>
            <person name="Kubo T."/>
            <person name="Oyama M."/>
            <person name="Kohara Y."/>
            <person name="Fujiyama A."/>
            <person name="Arakawa K."/>
            <person name="Katayama T."/>
            <person name="Toyoda A."/>
            <person name="Kunieda T."/>
        </authorList>
    </citation>
    <scope>NUCLEOTIDE SEQUENCE [LARGE SCALE GENOMIC DNA]</scope>
    <source>
        <strain evidence="16 17">YOKOZUNA-1</strain>
    </source>
</reference>
<evidence type="ECO:0000256" key="6">
    <source>
        <dbReference type="ARBA" id="ARBA00022989"/>
    </source>
</evidence>
<dbReference type="GO" id="GO:0007602">
    <property type="term" value="P:phototransduction"/>
    <property type="evidence" value="ECO:0007669"/>
    <property type="project" value="UniProtKB-KW"/>
</dbReference>
<dbReference type="AlphaFoldDB" id="A0A1D1VI12"/>
<feature type="domain" description="G-protein coupled receptors family 1 profile" evidence="15">
    <location>
        <begin position="1"/>
        <end position="243"/>
    </location>
</feature>
<evidence type="ECO:0000256" key="5">
    <source>
        <dbReference type="ARBA" id="ARBA00022925"/>
    </source>
</evidence>
<proteinExistence type="predicted"/>
<keyword evidence="7" id="KW-0157">Chromophore</keyword>
<evidence type="ECO:0000313" key="16">
    <source>
        <dbReference type="EMBL" id="GAV01297.1"/>
    </source>
</evidence>
<sequence length="333" mass="37462">MVNLAFCNMLMSAVLPPTYAISSFKGRWVFGYYGCQLHGLIGSMCGTVSMVTITAMALVQCSAMCKPFEQSQASVTARHSKSTLRFIWSYSTFWAFLPLVPPFAPYALSGYLTTCSCNVMDDRFANRVFIGSMCIGVYFVPLLLIIYAYGRIMWITHKETCQRRATVDQGLRLRLATGRRRQTQVESARTIFYFVVGWLWAWTPYAVVAVMAISGAHSYLTPMAYHLPSMLAKTSAVYNPLIYAFSNSRNRTELYHLVRRCFGYTGENESRQGPIARSINAPAQSLIDRIATPQPSPRTPRIQTAIRMTDLYMYSCENPSCGSPRRGGIRFSV</sequence>
<feature type="transmembrane region" description="Helical" evidence="13">
    <location>
        <begin position="128"/>
        <end position="149"/>
    </location>
</feature>
<dbReference type="InterPro" id="IPR017452">
    <property type="entry name" value="GPCR_Rhodpsn_7TM"/>
</dbReference>